<dbReference type="Proteomes" id="UP001055811">
    <property type="component" value="Linkage Group LG03"/>
</dbReference>
<reference evidence="1 2" key="2">
    <citation type="journal article" date="2022" name="Mol. Ecol. Resour.">
        <title>The genomes of chicory, endive, great burdock and yacon provide insights into Asteraceae paleo-polyploidization history and plant inulin production.</title>
        <authorList>
            <person name="Fan W."/>
            <person name="Wang S."/>
            <person name="Wang H."/>
            <person name="Wang A."/>
            <person name="Jiang F."/>
            <person name="Liu H."/>
            <person name="Zhao H."/>
            <person name="Xu D."/>
            <person name="Zhang Y."/>
        </authorList>
    </citation>
    <scope>NUCLEOTIDE SEQUENCE [LARGE SCALE GENOMIC DNA]</scope>
    <source>
        <strain evidence="2">cv. Punajuju</strain>
        <tissue evidence="1">Leaves</tissue>
    </source>
</reference>
<gene>
    <name evidence="1" type="ORF">L2E82_17446</name>
</gene>
<organism evidence="1 2">
    <name type="scientific">Cichorium intybus</name>
    <name type="common">Chicory</name>
    <dbReference type="NCBI Taxonomy" id="13427"/>
    <lineage>
        <taxon>Eukaryota</taxon>
        <taxon>Viridiplantae</taxon>
        <taxon>Streptophyta</taxon>
        <taxon>Embryophyta</taxon>
        <taxon>Tracheophyta</taxon>
        <taxon>Spermatophyta</taxon>
        <taxon>Magnoliopsida</taxon>
        <taxon>eudicotyledons</taxon>
        <taxon>Gunneridae</taxon>
        <taxon>Pentapetalae</taxon>
        <taxon>asterids</taxon>
        <taxon>campanulids</taxon>
        <taxon>Asterales</taxon>
        <taxon>Asteraceae</taxon>
        <taxon>Cichorioideae</taxon>
        <taxon>Cichorieae</taxon>
        <taxon>Cichoriinae</taxon>
        <taxon>Cichorium</taxon>
    </lineage>
</organism>
<evidence type="ECO:0000313" key="2">
    <source>
        <dbReference type="Proteomes" id="UP001055811"/>
    </source>
</evidence>
<protein>
    <submittedName>
        <fullName evidence="1">Uncharacterized protein</fullName>
    </submittedName>
</protein>
<proteinExistence type="predicted"/>
<keyword evidence="2" id="KW-1185">Reference proteome</keyword>
<sequence>MDYITSNVETIISYDLEAETYELKFTSRLCIDNAKRIAWTKLMCSIRSPKVISRIGNRETEYRTEIDLNPCLVSENILLDERSYDHLSMDRTDWVRVRQQFLGSYRRLLKVSNVTLGGYKRRHLATLKPAPLSPDKLCWTVFSIAVAGKEHVNTVEAEWRKVTLEDLLDSGSKEEPEKKEEVQEKAESKKEEGRGEKEIPIEEGTQPKVDEGVHEEEQSVIAGIKQRKKDKKGKKKQEAPKSIGPLMNQPLWDELKDAPEDTRILQEMCERNEKGKIPTPDTVRLTIKASEALLGTLRKKEKDPGSPLITTTVGDVVIRNTLLDLGASVNVLPGYLYDKYKNEALKPAKVVLQLADQSTKYESLDDAPALILGRPFLATAGAVIDCKTGDVDISFGTRKRRLNMFGNPVSLPSGNDDKQADKNVLMEPGMRNKEKIWTRTGEGGKEEILKETKNHLLATIEKEQLLEMMEMLEARHQQYEKESREREAKVFKLLESQQQWISGVSDRMTQLTSLISMMAQNFIQSSSKCHPEFKKKNRECATRDSKPTRCARVDLVKRATRESIGRFPLILRLDHQFLQFPAELDSSVEYISRRDALVGRRVLEATVIDRDILRDAGLWGEIELFLHRTWTHEDASFTCRGWDRLMATQDDTVYTEVLLEFLSTVRFAPGSQEVFPGLYVSDWGCTQGV</sequence>
<evidence type="ECO:0000313" key="1">
    <source>
        <dbReference type="EMBL" id="KAI3767351.1"/>
    </source>
</evidence>
<comment type="caution">
    <text evidence="1">The sequence shown here is derived from an EMBL/GenBank/DDBJ whole genome shotgun (WGS) entry which is preliminary data.</text>
</comment>
<accession>A0ACB9F9I3</accession>
<name>A0ACB9F9I3_CICIN</name>
<dbReference type="EMBL" id="CM042011">
    <property type="protein sequence ID" value="KAI3767351.1"/>
    <property type="molecule type" value="Genomic_DNA"/>
</dbReference>
<reference evidence="2" key="1">
    <citation type="journal article" date="2022" name="Mol. Ecol. Resour.">
        <title>The genomes of chicory, endive, great burdock and yacon provide insights into Asteraceae palaeo-polyploidization history and plant inulin production.</title>
        <authorList>
            <person name="Fan W."/>
            <person name="Wang S."/>
            <person name="Wang H."/>
            <person name="Wang A."/>
            <person name="Jiang F."/>
            <person name="Liu H."/>
            <person name="Zhao H."/>
            <person name="Xu D."/>
            <person name="Zhang Y."/>
        </authorList>
    </citation>
    <scope>NUCLEOTIDE SEQUENCE [LARGE SCALE GENOMIC DNA]</scope>
    <source>
        <strain evidence="2">cv. Punajuju</strain>
    </source>
</reference>